<gene>
    <name evidence="1" type="ORF">EOW66_12165</name>
</gene>
<dbReference type="GO" id="GO:0016740">
    <property type="term" value="F:transferase activity"/>
    <property type="evidence" value="ECO:0007669"/>
    <property type="project" value="UniProtKB-KW"/>
</dbReference>
<keyword evidence="2" id="KW-1185">Reference proteome</keyword>
<dbReference type="EMBL" id="SAVA01000006">
    <property type="protein sequence ID" value="RWR51726.1"/>
    <property type="molecule type" value="Genomic_DNA"/>
</dbReference>
<dbReference type="Proteomes" id="UP000288071">
    <property type="component" value="Unassembled WGS sequence"/>
</dbReference>
<keyword evidence="1" id="KW-0808">Transferase</keyword>
<comment type="caution">
    <text evidence="1">The sequence shown here is derived from an EMBL/GenBank/DDBJ whole genome shotgun (WGS) entry which is preliminary data.</text>
</comment>
<accession>A0A3S3LM62</accession>
<reference evidence="2" key="2">
    <citation type="submission" date="2019-01" db="EMBL/GenBank/DDBJ databases">
        <title>Sinorhodobacter populi sp. nov. isolated from the symptomatic bark tissue of Populus euramericana canker.</title>
        <authorList>
            <person name="Li Y."/>
        </authorList>
    </citation>
    <scope>NUCLEOTIDE SEQUENCE [LARGE SCALE GENOMIC DNA]</scope>
    <source>
        <strain evidence="2">CGMCC 1.12963</strain>
    </source>
</reference>
<dbReference type="AlphaFoldDB" id="A0A3S3LM62"/>
<dbReference type="InterPro" id="IPR029044">
    <property type="entry name" value="Nucleotide-diphossugar_trans"/>
</dbReference>
<proteinExistence type="predicted"/>
<evidence type="ECO:0000313" key="1">
    <source>
        <dbReference type="EMBL" id="RWR51726.1"/>
    </source>
</evidence>
<evidence type="ECO:0000313" key="2">
    <source>
        <dbReference type="Proteomes" id="UP000288071"/>
    </source>
</evidence>
<reference evidence="1 2" key="1">
    <citation type="submission" date="2019-01" db="EMBL/GenBank/DDBJ databases">
        <title>Sinorhodobacter populi sp. nov. isolated from the symptomatic bark tissue of Populus euramericana canker.</title>
        <authorList>
            <person name="Xu G."/>
        </authorList>
    </citation>
    <scope>NUCLEOTIDE SEQUENCE [LARGE SCALE GENOMIC DNA]</scope>
    <source>
        <strain evidence="1 2">CGMCC 1.12963</strain>
    </source>
</reference>
<name>A0A3S3LM62_9RHOB</name>
<dbReference type="Pfam" id="PF13704">
    <property type="entry name" value="Glyco_tranf_2_4"/>
    <property type="match status" value="1"/>
</dbReference>
<sequence length="353" mass="39602">MRSFPVASWTVCSTVAEPPELLCAFAAHYLDLGAEEVHLFLDAPDEETIDILSAMDGVRLTLCTDEYWREVGGSRPQGQVMRQLRNANLGYAECRSDWFFFCDADEFLAVSRDVGALLDGLPGTLPFCRPRMSERVFSEASPQQGLFDGRYRRMLLRPAAERRVYGELAPMVTRGLTGHVAGKSFVRTGQDLRIRIHFPVPLSEKEEALRKAGGDLVPGPYLDESWLVHFDGMTPLHWQLKLLRYYLSYAPQLKAEGRTGFLQRTPARSAQLMALYESSGDPAELARLLRLIRLTPEMVAELEQIDGFLDLSLDPTASARDRAGRNMTFSAANFDAVLRARHGELIREYGLLG</sequence>
<organism evidence="1 2">
    <name type="scientific">Paenirhodobacter huangdaonensis</name>
    <dbReference type="NCBI Taxonomy" id="2501515"/>
    <lineage>
        <taxon>Bacteria</taxon>
        <taxon>Pseudomonadati</taxon>
        <taxon>Pseudomonadota</taxon>
        <taxon>Alphaproteobacteria</taxon>
        <taxon>Rhodobacterales</taxon>
        <taxon>Rhodobacter group</taxon>
        <taxon>Paenirhodobacter</taxon>
    </lineage>
</organism>
<dbReference type="SUPFAM" id="SSF53448">
    <property type="entry name" value="Nucleotide-diphospho-sugar transferases"/>
    <property type="match status" value="1"/>
</dbReference>
<protein>
    <submittedName>
        <fullName evidence="1">Glycosyltransferase family 2 protein</fullName>
    </submittedName>
</protein>